<keyword evidence="2" id="KW-0813">Transport</keyword>
<evidence type="ECO:0000256" key="6">
    <source>
        <dbReference type="ARBA" id="ARBA00023136"/>
    </source>
</evidence>
<dbReference type="GO" id="GO:0005886">
    <property type="term" value="C:plasma membrane"/>
    <property type="evidence" value="ECO:0007669"/>
    <property type="project" value="TreeGrafter"/>
</dbReference>
<dbReference type="InterPro" id="IPR050133">
    <property type="entry name" value="NqrDE/RnfAE_oxidrdctase"/>
</dbReference>
<evidence type="ECO:0000256" key="4">
    <source>
        <dbReference type="ARBA" id="ARBA00022967"/>
    </source>
</evidence>
<reference evidence="8" key="1">
    <citation type="submission" date="2019-08" db="EMBL/GenBank/DDBJ databases">
        <authorList>
            <person name="Kucharzyk K."/>
            <person name="Murdoch R.W."/>
            <person name="Higgins S."/>
            <person name="Loffler F."/>
        </authorList>
    </citation>
    <scope>NUCLEOTIDE SEQUENCE</scope>
</reference>
<evidence type="ECO:0000256" key="1">
    <source>
        <dbReference type="ARBA" id="ARBA00004127"/>
    </source>
</evidence>
<protein>
    <submittedName>
        <fullName evidence="8">Electron transport complex subunit RsxA</fullName>
    </submittedName>
</protein>
<dbReference type="Pfam" id="PF02508">
    <property type="entry name" value="Rnf-Nqr"/>
    <property type="match status" value="1"/>
</dbReference>
<evidence type="ECO:0000256" key="5">
    <source>
        <dbReference type="ARBA" id="ARBA00022989"/>
    </source>
</evidence>
<feature type="transmembrane region" description="Helical" evidence="7">
    <location>
        <begin position="48"/>
        <end position="66"/>
    </location>
</feature>
<dbReference type="PANTHER" id="PTHR30335">
    <property type="entry name" value="INTEGRAL MEMBRANE PROTEIN OF SOXR-REDUCING COMPLEX"/>
    <property type="match status" value="1"/>
</dbReference>
<dbReference type="InterPro" id="IPR003667">
    <property type="entry name" value="NqrDE/RnfAE"/>
</dbReference>
<dbReference type="GO" id="GO:0012505">
    <property type="term" value="C:endomembrane system"/>
    <property type="evidence" value="ECO:0007669"/>
    <property type="project" value="UniProtKB-SubCell"/>
</dbReference>
<accession>A0A645HVI1</accession>
<evidence type="ECO:0000256" key="7">
    <source>
        <dbReference type="SAM" id="Phobius"/>
    </source>
</evidence>
<proteinExistence type="predicted"/>
<organism evidence="8">
    <name type="scientific">bioreactor metagenome</name>
    <dbReference type="NCBI Taxonomy" id="1076179"/>
    <lineage>
        <taxon>unclassified sequences</taxon>
        <taxon>metagenomes</taxon>
        <taxon>ecological metagenomes</taxon>
    </lineage>
</organism>
<keyword evidence="3 7" id="KW-0812">Transmembrane</keyword>
<feature type="transmembrane region" description="Helical" evidence="7">
    <location>
        <begin position="12"/>
        <end position="36"/>
    </location>
</feature>
<evidence type="ECO:0000256" key="2">
    <source>
        <dbReference type="ARBA" id="ARBA00022448"/>
    </source>
</evidence>
<dbReference type="AlphaFoldDB" id="A0A645HVI1"/>
<sequence length="111" mass="11592">MVTAVLKKAAPSYWESMACTGHLISANCAVAGIAFINIDQGFTYFEAVYSAIGAGLGFTGAMIIFAGMKCKIDNANNIPEAFRGIPAYIMALAILSMVFMGISQAAVALIS</sequence>
<comment type="subcellular location">
    <subcellularLocation>
        <location evidence="1">Endomembrane system</location>
        <topology evidence="1">Multi-pass membrane protein</topology>
    </subcellularLocation>
</comment>
<name>A0A645HVI1_9ZZZZ</name>
<gene>
    <name evidence="8" type="primary">rsxA_26</name>
    <name evidence="8" type="ORF">SDC9_186901</name>
</gene>
<keyword evidence="5 7" id="KW-1133">Transmembrane helix</keyword>
<keyword evidence="4" id="KW-1278">Translocase</keyword>
<evidence type="ECO:0000313" key="8">
    <source>
        <dbReference type="EMBL" id="MPN39373.1"/>
    </source>
</evidence>
<comment type="caution">
    <text evidence="8">The sequence shown here is derived from an EMBL/GenBank/DDBJ whole genome shotgun (WGS) entry which is preliminary data.</text>
</comment>
<evidence type="ECO:0000256" key="3">
    <source>
        <dbReference type="ARBA" id="ARBA00022692"/>
    </source>
</evidence>
<dbReference type="PANTHER" id="PTHR30335:SF0">
    <property type="entry name" value="ION-TRANSLOCATING OXIDOREDUCTASE COMPLEX SUBUNIT A"/>
    <property type="match status" value="1"/>
</dbReference>
<feature type="transmembrane region" description="Helical" evidence="7">
    <location>
        <begin position="87"/>
        <end position="110"/>
    </location>
</feature>
<dbReference type="EMBL" id="VSSQ01095141">
    <property type="protein sequence ID" value="MPN39373.1"/>
    <property type="molecule type" value="Genomic_DNA"/>
</dbReference>
<keyword evidence="6 7" id="KW-0472">Membrane</keyword>